<sequence>MDQRAGTLSIETSRNLLLRRLAPHDRDLLRPHLEPCLLKSRQILHHAKLPMQHVYFIESGLVSVAARVSRDRWVEVWLIGSEGMTGIPIVLGDDAEPPLRRIVQVGGTALRLPSGVLRQAMAESASLRRMLSLYVQVVLLQTSQSGACNSHHTLKERLCRWLLLARDGLKDNSLPLTHSVLARLLGVRRPSVTSCLGVLEEMGSIRNTRGMVTVTNAQRLEEATCDCHRIITREQRRLLAG</sequence>
<dbReference type="Gene3D" id="2.60.120.10">
    <property type="entry name" value="Jelly Rolls"/>
    <property type="match status" value="1"/>
</dbReference>
<evidence type="ECO:0000256" key="1">
    <source>
        <dbReference type="ARBA" id="ARBA00023015"/>
    </source>
</evidence>
<dbReference type="PANTHER" id="PTHR24567">
    <property type="entry name" value="CRP FAMILY TRANSCRIPTIONAL REGULATORY PROTEIN"/>
    <property type="match status" value="1"/>
</dbReference>
<evidence type="ECO:0000256" key="2">
    <source>
        <dbReference type="ARBA" id="ARBA00023125"/>
    </source>
</evidence>
<reference evidence="6" key="1">
    <citation type="submission" date="2018-03" db="EMBL/GenBank/DDBJ databases">
        <authorList>
            <person name="Sun L."/>
            <person name="Liu H."/>
            <person name="Chen W."/>
            <person name="Huang K."/>
            <person name="Liu W."/>
            <person name="Gao X."/>
        </authorList>
    </citation>
    <scope>NUCLEOTIDE SEQUENCE [LARGE SCALE GENOMIC DNA]</scope>
    <source>
        <strain evidence="6">SH9</strain>
    </source>
</reference>
<keyword evidence="2" id="KW-0238">DNA-binding</keyword>
<name>A0A2T1HW86_9HYPH</name>
<keyword evidence="3" id="KW-0804">Transcription</keyword>
<dbReference type="RefSeq" id="WP_106335786.1">
    <property type="nucleotide sequence ID" value="NZ_PVZS01000005.1"/>
</dbReference>
<dbReference type="InterPro" id="IPR014710">
    <property type="entry name" value="RmlC-like_jellyroll"/>
</dbReference>
<dbReference type="GO" id="GO:0005829">
    <property type="term" value="C:cytosol"/>
    <property type="evidence" value="ECO:0007669"/>
    <property type="project" value="TreeGrafter"/>
</dbReference>
<keyword evidence="1" id="KW-0805">Transcription regulation</keyword>
<gene>
    <name evidence="5" type="ORF">SLNSH_06100</name>
</gene>
<dbReference type="InterPro" id="IPR036390">
    <property type="entry name" value="WH_DNA-bd_sf"/>
</dbReference>
<accession>A0A2T1HW86</accession>
<comment type="caution">
    <text evidence="5">The sequence shown here is derived from an EMBL/GenBank/DDBJ whole genome shotgun (WGS) entry which is preliminary data.</text>
</comment>
<dbReference type="Gene3D" id="1.10.10.10">
    <property type="entry name" value="Winged helix-like DNA-binding domain superfamily/Winged helix DNA-binding domain"/>
    <property type="match status" value="1"/>
</dbReference>
<dbReference type="InterPro" id="IPR050397">
    <property type="entry name" value="Env_Response_Regulators"/>
</dbReference>
<dbReference type="GO" id="GO:0003677">
    <property type="term" value="F:DNA binding"/>
    <property type="evidence" value="ECO:0007669"/>
    <property type="project" value="UniProtKB-KW"/>
</dbReference>
<keyword evidence="6" id="KW-1185">Reference proteome</keyword>
<dbReference type="Pfam" id="PF13545">
    <property type="entry name" value="HTH_Crp_2"/>
    <property type="match status" value="1"/>
</dbReference>
<dbReference type="EMBL" id="PVZS01000005">
    <property type="protein sequence ID" value="PSC05946.1"/>
    <property type="molecule type" value="Genomic_DNA"/>
</dbReference>
<dbReference type="SUPFAM" id="SSF46785">
    <property type="entry name" value="Winged helix' DNA-binding domain"/>
    <property type="match status" value="1"/>
</dbReference>
<dbReference type="PANTHER" id="PTHR24567:SF74">
    <property type="entry name" value="HTH-TYPE TRANSCRIPTIONAL REGULATOR ARCR"/>
    <property type="match status" value="1"/>
</dbReference>
<dbReference type="AlphaFoldDB" id="A0A2T1HW86"/>
<dbReference type="GO" id="GO:0003700">
    <property type="term" value="F:DNA-binding transcription factor activity"/>
    <property type="evidence" value="ECO:0007669"/>
    <property type="project" value="TreeGrafter"/>
</dbReference>
<evidence type="ECO:0000313" key="5">
    <source>
        <dbReference type="EMBL" id="PSC05946.1"/>
    </source>
</evidence>
<dbReference type="InterPro" id="IPR012318">
    <property type="entry name" value="HTH_CRP"/>
</dbReference>
<dbReference type="InterPro" id="IPR036388">
    <property type="entry name" value="WH-like_DNA-bd_sf"/>
</dbReference>
<proteinExistence type="predicted"/>
<evidence type="ECO:0000313" key="6">
    <source>
        <dbReference type="Proteomes" id="UP000239772"/>
    </source>
</evidence>
<organism evidence="5 6">
    <name type="scientific">Alsobacter soli</name>
    <dbReference type="NCBI Taxonomy" id="2109933"/>
    <lineage>
        <taxon>Bacteria</taxon>
        <taxon>Pseudomonadati</taxon>
        <taxon>Pseudomonadota</taxon>
        <taxon>Alphaproteobacteria</taxon>
        <taxon>Hyphomicrobiales</taxon>
        <taxon>Alsobacteraceae</taxon>
        <taxon>Alsobacter</taxon>
    </lineage>
</organism>
<dbReference type="OrthoDB" id="7506088at2"/>
<feature type="domain" description="HTH crp-type" evidence="4">
    <location>
        <begin position="152"/>
        <end position="218"/>
    </location>
</feature>
<dbReference type="Proteomes" id="UP000239772">
    <property type="component" value="Unassembled WGS sequence"/>
</dbReference>
<dbReference type="PROSITE" id="PS51063">
    <property type="entry name" value="HTH_CRP_2"/>
    <property type="match status" value="1"/>
</dbReference>
<evidence type="ECO:0000256" key="3">
    <source>
        <dbReference type="ARBA" id="ARBA00023163"/>
    </source>
</evidence>
<dbReference type="SUPFAM" id="SSF51206">
    <property type="entry name" value="cAMP-binding domain-like"/>
    <property type="match status" value="1"/>
</dbReference>
<evidence type="ECO:0000259" key="4">
    <source>
        <dbReference type="PROSITE" id="PS51063"/>
    </source>
</evidence>
<protein>
    <submittedName>
        <fullName evidence="5">Crp/Fnr family transcriptional regulator</fullName>
    </submittedName>
</protein>
<dbReference type="InterPro" id="IPR018490">
    <property type="entry name" value="cNMP-bd_dom_sf"/>
</dbReference>